<sequence length="111" mass="12785">MYLKECLSCCSKETKTVFEYLYGIKSLSYELVIITSPFLDDDDPIIHTLNGPEPNYKEITTALCTRKNPIGYEELHDLLTNFESYLKHDESKQDSATVTTTYATHKVKSFF</sequence>
<dbReference type="EMBL" id="QZWG01000014">
    <property type="protein sequence ID" value="RZB68603.1"/>
    <property type="molecule type" value="Genomic_DNA"/>
</dbReference>
<dbReference type="PANTHER" id="PTHR47481">
    <property type="match status" value="1"/>
</dbReference>
<keyword evidence="2" id="KW-1185">Reference proteome</keyword>
<organism evidence="1 2">
    <name type="scientific">Glycine soja</name>
    <name type="common">Wild soybean</name>
    <dbReference type="NCBI Taxonomy" id="3848"/>
    <lineage>
        <taxon>Eukaryota</taxon>
        <taxon>Viridiplantae</taxon>
        <taxon>Streptophyta</taxon>
        <taxon>Embryophyta</taxon>
        <taxon>Tracheophyta</taxon>
        <taxon>Spermatophyta</taxon>
        <taxon>Magnoliopsida</taxon>
        <taxon>eudicotyledons</taxon>
        <taxon>Gunneridae</taxon>
        <taxon>Pentapetalae</taxon>
        <taxon>rosids</taxon>
        <taxon>fabids</taxon>
        <taxon>Fabales</taxon>
        <taxon>Fabaceae</taxon>
        <taxon>Papilionoideae</taxon>
        <taxon>50 kb inversion clade</taxon>
        <taxon>NPAAA clade</taxon>
        <taxon>indigoferoid/millettioid clade</taxon>
        <taxon>Phaseoleae</taxon>
        <taxon>Glycine</taxon>
        <taxon>Glycine subgen. Soja</taxon>
    </lineage>
</organism>
<accession>A0A445H4R1</accession>
<gene>
    <name evidence="1" type="ORF">D0Y65_038399</name>
</gene>
<dbReference type="PANTHER" id="PTHR47481:SF34">
    <property type="entry name" value="CCHC-TYPE DOMAIN-CONTAINING PROTEIN"/>
    <property type="match status" value="1"/>
</dbReference>
<dbReference type="Proteomes" id="UP000289340">
    <property type="component" value="Chromosome 14"/>
</dbReference>
<evidence type="ECO:0000313" key="2">
    <source>
        <dbReference type="Proteomes" id="UP000289340"/>
    </source>
</evidence>
<evidence type="ECO:0000313" key="1">
    <source>
        <dbReference type="EMBL" id="RZB68603.1"/>
    </source>
</evidence>
<name>A0A445H4R1_GLYSO</name>
<comment type="caution">
    <text evidence="1">The sequence shown here is derived from an EMBL/GenBank/DDBJ whole genome shotgun (WGS) entry which is preliminary data.</text>
</comment>
<reference evidence="1 2" key="1">
    <citation type="submission" date="2018-09" db="EMBL/GenBank/DDBJ databases">
        <title>A high-quality reference genome of wild soybean provides a powerful tool to mine soybean genomes.</title>
        <authorList>
            <person name="Xie M."/>
            <person name="Chung C.Y.L."/>
            <person name="Li M.-W."/>
            <person name="Wong F.-L."/>
            <person name="Chan T.-F."/>
            <person name="Lam H.-M."/>
        </authorList>
    </citation>
    <scope>NUCLEOTIDE SEQUENCE [LARGE SCALE GENOMIC DNA]</scope>
    <source>
        <strain evidence="2">cv. W05</strain>
        <tissue evidence="1">Hypocotyl of etiolated seedlings</tissue>
    </source>
</reference>
<protein>
    <submittedName>
        <fullName evidence="1">Uncharacterized protein</fullName>
    </submittedName>
</protein>
<proteinExistence type="predicted"/>
<dbReference type="AlphaFoldDB" id="A0A445H4R1"/>